<accession>A0A0D2ITM4</accession>
<dbReference type="AlphaFoldDB" id="A0A0D2ITM4"/>
<dbReference type="EMBL" id="KN847475">
    <property type="protein sequence ID" value="KIX09444.1"/>
    <property type="molecule type" value="Genomic_DNA"/>
</dbReference>
<keyword evidence="3" id="KW-1185">Reference proteome</keyword>
<name>A0A0D2ITM4_9EURO</name>
<gene>
    <name evidence="2" type="ORF">Z518_00524</name>
</gene>
<dbReference type="STRING" id="1442369.A0A0D2ITM4"/>
<sequence length="452" mass="51368">MSRGDDIDTLDLDRERAALISSCQRIAVPYYYGFVEEQARVSGEHWSTIIFRDASRKVTASPSVSNQREDPPERRAWLDQAQAIMHMKNVQSFLEKMRGSSGELGLEWKNSISESTWWRIPREKILQEILVSCPFATPYIWIDLLCIPQDVEDANLKSMAIREIGRQTKIFQSARFAVAWLNDIDSWNGLERAIRLLAVFRLKLEDQLEISSSLWKSVMKDDFVSLELLLPGPHVHDDSNASLNGWLTSLWTLQELCLRPDMRLCNQHWEILPVGSINRHCDIGLDDIAALSLYVLQVIPDEERNTQSTDASLRNQCVVSRIFEELRSLERKGHLVTLLNAPRSSILQACADRYCERNRAEAIMSAIGVTDWYTERTQTGEETSVGGSANEYPLSFVREAAKKLGATFFFASGIIWNVKRLLLESTPLPTGARNAICSMMPFKIVLQRLTSG</sequence>
<dbReference type="OrthoDB" id="2157530at2759"/>
<reference evidence="2 3" key="1">
    <citation type="submission" date="2015-01" db="EMBL/GenBank/DDBJ databases">
        <title>The Genome Sequence of Rhinocladiella mackenzie CBS 650.93.</title>
        <authorList>
            <consortium name="The Broad Institute Genomics Platform"/>
            <person name="Cuomo C."/>
            <person name="de Hoog S."/>
            <person name="Gorbushina A."/>
            <person name="Stielow B."/>
            <person name="Teixiera M."/>
            <person name="Abouelleil A."/>
            <person name="Chapman S.B."/>
            <person name="Priest M."/>
            <person name="Young S.K."/>
            <person name="Wortman J."/>
            <person name="Nusbaum C."/>
            <person name="Birren B."/>
        </authorList>
    </citation>
    <scope>NUCLEOTIDE SEQUENCE [LARGE SCALE GENOMIC DNA]</scope>
    <source>
        <strain evidence="2 3">CBS 650.93</strain>
    </source>
</reference>
<evidence type="ECO:0000259" key="1">
    <source>
        <dbReference type="Pfam" id="PF06985"/>
    </source>
</evidence>
<protein>
    <submittedName>
        <fullName evidence="2">Rhinocladiella mackenziei CBS 650.93 unplaced genomic scaffold supercont1.1, whole genome shotgun sequence</fullName>
    </submittedName>
</protein>
<dbReference type="VEuPathDB" id="FungiDB:Z518_00524"/>
<dbReference type="RefSeq" id="XP_013276580.1">
    <property type="nucleotide sequence ID" value="XM_013421126.1"/>
</dbReference>
<dbReference type="Pfam" id="PF06985">
    <property type="entry name" value="HET"/>
    <property type="match status" value="1"/>
</dbReference>
<dbReference type="Proteomes" id="UP000053617">
    <property type="component" value="Unassembled WGS sequence"/>
</dbReference>
<dbReference type="InterPro" id="IPR010730">
    <property type="entry name" value="HET"/>
</dbReference>
<dbReference type="GeneID" id="25288595"/>
<proteinExistence type="predicted"/>
<feature type="domain" description="Heterokaryon incompatibility" evidence="1">
    <location>
        <begin position="136"/>
        <end position="255"/>
    </location>
</feature>
<dbReference type="HOGENOM" id="CLU_605737_0_0_1"/>
<evidence type="ECO:0000313" key="2">
    <source>
        <dbReference type="EMBL" id="KIX09444.1"/>
    </source>
</evidence>
<evidence type="ECO:0000313" key="3">
    <source>
        <dbReference type="Proteomes" id="UP000053617"/>
    </source>
</evidence>
<organism evidence="2 3">
    <name type="scientific">Rhinocladiella mackenziei CBS 650.93</name>
    <dbReference type="NCBI Taxonomy" id="1442369"/>
    <lineage>
        <taxon>Eukaryota</taxon>
        <taxon>Fungi</taxon>
        <taxon>Dikarya</taxon>
        <taxon>Ascomycota</taxon>
        <taxon>Pezizomycotina</taxon>
        <taxon>Eurotiomycetes</taxon>
        <taxon>Chaetothyriomycetidae</taxon>
        <taxon>Chaetothyriales</taxon>
        <taxon>Herpotrichiellaceae</taxon>
        <taxon>Rhinocladiella</taxon>
    </lineage>
</organism>